<dbReference type="EMBL" id="UZAI01009160">
    <property type="protein sequence ID" value="VDP04036.1"/>
    <property type="molecule type" value="Genomic_DNA"/>
</dbReference>
<reference evidence="1 2" key="1">
    <citation type="submission" date="2018-11" db="EMBL/GenBank/DDBJ databases">
        <authorList>
            <consortium name="Pathogen Informatics"/>
        </authorList>
    </citation>
    <scope>NUCLEOTIDE SEQUENCE [LARGE SCALE GENOMIC DNA]</scope>
    <source>
        <strain evidence="1 2">Zambia</strain>
    </source>
</reference>
<sequence>MLRRTVPTTSQMTSWTHFKDIRFPRVEDENVELLIECNVPSLHEMKEVRTGKPNEPFAVKTLLGWTLFGSYGEPCKSNRVLNHLSAKEELEEKFKQLYSTESKDLLSRTSSMSVEDRIALSESAYGVAEYTCSENVSRQVHCSFLLTEYEVVKPKTEAPSANKSKSTLRKLKEKNGIKLKVKTTKRPKQVEHIRRGIEDGVEKCAIIPVANKSKVASGSSIGANAILRQIKCSWNQNKTVNALLDRGCEWRFKLPRASQRESVWGRIIKSIRRILRSLLFQKVLMDESSRHLVLVDNVCSTRSLWSKALVEQVSYGTDGQVRTAKLSFLLTCLTDNIIRIVRIRIFLCTIMITTISV</sequence>
<dbReference type="Proteomes" id="UP000277204">
    <property type="component" value="Unassembled WGS sequence"/>
</dbReference>
<evidence type="ECO:0000313" key="1">
    <source>
        <dbReference type="EMBL" id="VDP04036.1"/>
    </source>
</evidence>
<name>A0A183MAP9_9TREM</name>
<keyword evidence="2" id="KW-1185">Reference proteome</keyword>
<dbReference type="PANTHER" id="PTHR47331:SF1">
    <property type="entry name" value="GAG-LIKE PROTEIN"/>
    <property type="match status" value="1"/>
</dbReference>
<accession>A0A183MAP9</accession>
<evidence type="ECO:0000313" key="2">
    <source>
        <dbReference type="Proteomes" id="UP000277204"/>
    </source>
</evidence>
<organism evidence="1 2">
    <name type="scientific">Schistosoma margrebowiei</name>
    <dbReference type="NCBI Taxonomy" id="48269"/>
    <lineage>
        <taxon>Eukaryota</taxon>
        <taxon>Metazoa</taxon>
        <taxon>Spiralia</taxon>
        <taxon>Lophotrochozoa</taxon>
        <taxon>Platyhelminthes</taxon>
        <taxon>Trematoda</taxon>
        <taxon>Digenea</taxon>
        <taxon>Strigeidida</taxon>
        <taxon>Schistosomatoidea</taxon>
        <taxon>Schistosomatidae</taxon>
        <taxon>Schistosoma</taxon>
    </lineage>
</organism>
<dbReference type="PANTHER" id="PTHR47331">
    <property type="entry name" value="PHD-TYPE DOMAIN-CONTAINING PROTEIN"/>
    <property type="match status" value="1"/>
</dbReference>
<protein>
    <submittedName>
        <fullName evidence="1">Uncharacterized protein</fullName>
    </submittedName>
</protein>
<gene>
    <name evidence="1" type="ORF">SMRZ_LOCUS13124</name>
</gene>
<proteinExistence type="predicted"/>
<dbReference type="AlphaFoldDB" id="A0A183MAP9"/>